<proteinExistence type="predicted"/>
<evidence type="ECO:0000313" key="2">
    <source>
        <dbReference type="EMBL" id="PWZ02618.1"/>
    </source>
</evidence>
<protein>
    <submittedName>
        <fullName evidence="2">Uncharacterized protein</fullName>
    </submittedName>
</protein>
<keyword evidence="1" id="KW-0472">Membrane</keyword>
<name>A0A317XXK1_9BASI</name>
<organism evidence="2 3">
    <name type="scientific">Testicularia cyperi</name>
    <dbReference type="NCBI Taxonomy" id="1882483"/>
    <lineage>
        <taxon>Eukaryota</taxon>
        <taxon>Fungi</taxon>
        <taxon>Dikarya</taxon>
        <taxon>Basidiomycota</taxon>
        <taxon>Ustilaginomycotina</taxon>
        <taxon>Ustilaginomycetes</taxon>
        <taxon>Ustilaginales</taxon>
        <taxon>Anthracoideaceae</taxon>
        <taxon>Testicularia</taxon>
    </lineage>
</organism>
<feature type="transmembrane region" description="Helical" evidence="1">
    <location>
        <begin position="12"/>
        <end position="31"/>
    </location>
</feature>
<dbReference type="EMBL" id="KZ819188">
    <property type="protein sequence ID" value="PWZ02618.1"/>
    <property type="molecule type" value="Genomic_DNA"/>
</dbReference>
<evidence type="ECO:0000256" key="1">
    <source>
        <dbReference type="SAM" id="Phobius"/>
    </source>
</evidence>
<gene>
    <name evidence="2" type="ORF">BCV70DRAFT_196859</name>
</gene>
<dbReference type="AlphaFoldDB" id="A0A317XXK1"/>
<keyword evidence="1" id="KW-1133">Transmembrane helix</keyword>
<evidence type="ECO:0000313" key="3">
    <source>
        <dbReference type="Proteomes" id="UP000246740"/>
    </source>
</evidence>
<dbReference type="Proteomes" id="UP000246740">
    <property type="component" value="Unassembled WGS sequence"/>
</dbReference>
<accession>A0A317XXK1</accession>
<keyword evidence="1" id="KW-0812">Transmembrane</keyword>
<reference evidence="2 3" key="1">
    <citation type="journal article" date="2018" name="Mol. Biol. Evol.">
        <title>Broad Genomic Sampling Reveals a Smut Pathogenic Ancestry of the Fungal Clade Ustilaginomycotina.</title>
        <authorList>
            <person name="Kijpornyongpan T."/>
            <person name="Mondo S.J."/>
            <person name="Barry K."/>
            <person name="Sandor L."/>
            <person name="Lee J."/>
            <person name="Lipzen A."/>
            <person name="Pangilinan J."/>
            <person name="LaButti K."/>
            <person name="Hainaut M."/>
            <person name="Henrissat B."/>
            <person name="Grigoriev I.V."/>
            <person name="Spatafora J.W."/>
            <person name="Aime M.C."/>
        </authorList>
    </citation>
    <scope>NUCLEOTIDE SEQUENCE [LARGE SCALE GENOMIC DNA]</scope>
    <source>
        <strain evidence="2 3">MCA 3645</strain>
    </source>
</reference>
<sequence>MPWHPLIRSVPPVLLVAGVLVLRSWLAMILCRQKTKDRVGTWPRSDSADMLGGDV</sequence>
<feature type="non-terminal residue" evidence="2">
    <location>
        <position position="55"/>
    </location>
</feature>
<keyword evidence="3" id="KW-1185">Reference proteome</keyword>
<dbReference type="InParanoid" id="A0A317XXK1"/>